<organism evidence="5 6">
    <name type="scientific">Aromatoleum buckelii</name>
    <dbReference type="NCBI Taxonomy" id="200254"/>
    <lineage>
        <taxon>Bacteria</taxon>
        <taxon>Pseudomonadati</taxon>
        <taxon>Pseudomonadota</taxon>
        <taxon>Betaproteobacteria</taxon>
        <taxon>Rhodocyclales</taxon>
        <taxon>Rhodocyclaceae</taxon>
        <taxon>Aromatoleum</taxon>
    </lineage>
</organism>
<evidence type="ECO:0000259" key="4">
    <source>
        <dbReference type="Pfam" id="PF00127"/>
    </source>
</evidence>
<name>A0ABX1N597_9RHOO</name>
<protein>
    <submittedName>
        <fullName evidence="5">Plastocyanin</fullName>
    </submittedName>
</protein>
<keyword evidence="6" id="KW-1185">Reference proteome</keyword>
<dbReference type="Proteomes" id="UP000601990">
    <property type="component" value="Unassembled WGS sequence"/>
</dbReference>
<evidence type="ECO:0000313" key="5">
    <source>
        <dbReference type="EMBL" id="NMF94436.1"/>
    </source>
</evidence>
<dbReference type="RefSeq" id="WP_169199663.1">
    <property type="nucleotide sequence ID" value="NZ_WTVH02000010.1"/>
</dbReference>
<dbReference type="SUPFAM" id="SSF49503">
    <property type="entry name" value="Cupredoxins"/>
    <property type="match status" value="1"/>
</dbReference>
<comment type="caution">
    <text evidence="5">The sequence shown here is derived from an EMBL/GenBank/DDBJ whole genome shotgun (WGS) entry which is preliminary data.</text>
</comment>
<dbReference type="InterPro" id="IPR000923">
    <property type="entry name" value="BlueCu_1"/>
</dbReference>
<evidence type="ECO:0000256" key="1">
    <source>
        <dbReference type="ARBA" id="ARBA00022723"/>
    </source>
</evidence>
<evidence type="ECO:0000256" key="2">
    <source>
        <dbReference type="ARBA" id="ARBA00023008"/>
    </source>
</evidence>
<gene>
    <name evidence="5" type="ORF">GO608_13995</name>
</gene>
<feature type="signal peptide" evidence="3">
    <location>
        <begin position="1"/>
        <end position="25"/>
    </location>
</feature>
<dbReference type="InterPro" id="IPR008972">
    <property type="entry name" value="Cupredoxin"/>
</dbReference>
<evidence type="ECO:0000256" key="3">
    <source>
        <dbReference type="SAM" id="SignalP"/>
    </source>
</evidence>
<dbReference type="PROSITE" id="PS00079">
    <property type="entry name" value="MULTICOPPER_OXIDASE1"/>
    <property type="match status" value="1"/>
</dbReference>
<dbReference type="PANTHER" id="PTHR38439">
    <property type="entry name" value="AURACYANIN-B"/>
    <property type="match status" value="1"/>
</dbReference>
<sequence>MKIRNSFLAAALVTVSLLSGGAAIAHGEATHARNAAPVNKEQQDWGIAGDADAVTRTLRVTMTDQMRFDPDRIQVRLGETIRFVHRNAGKVMHEMVIGTKSALDEHADLMVRFPEMEHDEPWMTHVAPGGSGDIIWTFNRPGEFDFACLIPGHYQAGMVGRIIVSGG</sequence>
<keyword evidence="1" id="KW-0479">Metal-binding</keyword>
<proteinExistence type="predicted"/>
<reference evidence="5" key="1">
    <citation type="submission" date="2019-12" db="EMBL/GenBank/DDBJ databases">
        <title>Comparative genomics gives insights into the taxonomy of the Azoarcus-Aromatoleum group and reveals separate origins of nif in the plant-associated Azoarcus and non-plant-associated Aromatoleum sub-groups.</title>
        <authorList>
            <person name="Lafos M."/>
            <person name="Maluk M."/>
            <person name="Batista M."/>
            <person name="Junghare M."/>
            <person name="Carmona M."/>
            <person name="Faoro H."/>
            <person name="Cruz L.M."/>
            <person name="Battistoni F."/>
            <person name="De Souza E."/>
            <person name="Pedrosa F."/>
            <person name="Chen W.-M."/>
            <person name="Poole P.S."/>
            <person name="Dixon R.A."/>
            <person name="James E.K."/>
        </authorList>
    </citation>
    <scope>NUCLEOTIDE SEQUENCE</scope>
    <source>
        <strain evidence="5">U120</strain>
    </source>
</reference>
<feature type="chain" id="PRO_5045146244" evidence="3">
    <location>
        <begin position="26"/>
        <end position="167"/>
    </location>
</feature>
<dbReference type="InterPro" id="IPR050845">
    <property type="entry name" value="Cu-binding_ET"/>
</dbReference>
<dbReference type="CDD" id="cd04211">
    <property type="entry name" value="Cupredoxin_like_2"/>
    <property type="match status" value="1"/>
</dbReference>
<keyword evidence="3" id="KW-0732">Signal</keyword>
<evidence type="ECO:0000313" key="6">
    <source>
        <dbReference type="Proteomes" id="UP000601990"/>
    </source>
</evidence>
<dbReference type="EMBL" id="WTVH01000029">
    <property type="protein sequence ID" value="NMF94436.1"/>
    <property type="molecule type" value="Genomic_DNA"/>
</dbReference>
<dbReference type="InterPro" id="IPR033138">
    <property type="entry name" value="Cu_oxidase_CS"/>
</dbReference>
<dbReference type="PANTHER" id="PTHR38439:SF3">
    <property type="entry name" value="COPPER-RESISTANT CUPROPROTEIN COPI"/>
    <property type="match status" value="1"/>
</dbReference>
<dbReference type="Pfam" id="PF00127">
    <property type="entry name" value="Copper-bind"/>
    <property type="match status" value="1"/>
</dbReference>
<feature type="domain" description="Blue (type 1) copper" evidence="4">
    <location>
        <begin position="60"/>
        <end position="164"/>
    </location>
</feature>
<keyword evidence="2" id="KW-0186">Copper</keyword>
<dbReference type="Gene3D" id="2.60.40.420">
    <property type="entry name" value="Cupredoxins - blue copper proteins"/>
    <property type="match status" value="1"/>
</dbReference>
<accession>A0ABX1N597</accession>